<evidence type="ECO:0000256" key="2">
    <source>
        <dbReference type="SAM" id="Phobius"/>
    </source>
</evidence>
<sequence length="772" mass="86977">MDNRPVMCSACVRYGAICCQLVKATWTRHCTVQVEKDNYGKKTAPLPVLSGTGATPNKPHSAIGINIGIKGEELWSDVSSCKPKLFQFMTLQYDLFKPVYSLEGLILRPKAQITRQVLFWSLVILLLWFIVQLGVDFPYYQKLLQDGFRHNQALQMALQRARDQKETELQKQTTSAPAQESSQESDEVEETQDKQTTLQRAVKKCADNMVAYLSERIFPQWLESSDERIPIDQAGDDDALLWPTGQPFPTFTFPIQGKLWTTKDIIIGYPGVKCPKLFVDIHYARNMFDKPDWKQSAVRGYATREVGHAVELWISVKGIAGNTFEHNKQFRRRIDTTRLVTFYNFRGWLTEKFLIWAGSALASPHLTMQDTMEWADRLTMIHGTTKVLVSHHWQAFVDERRLFANPKRCTPATRMLKGNLLTETGIVVPEYQGDPQLEEGLVDNEAMLQFYGQMSDGEEDTFVKNVGIYSTAPSITFIQDPSLQISKAIRSAPDAPTTDYIKKKHRTAPISLSPPPQHPSASASCIANLKVVFSPSHYQPLPLTRQRTSPRRLEENILTKPALSSMQHLSSHLPPAHPVRPYESYHTPSQSSKMPLNTGAIMVVPTFPDTPLTDINPVFLELESLRNLLEREFEEESQQEEQEEGDEDDNDDENGGSTDDDEIEVEEEEQQYQKRSAGPPLPTKTIPAVFQEIEEPAPAPKPADNGPAKTDDLPAIGDPVKAQQVVKVNKPPVKKQPKGKKKADTKSIITTRRQQQLGGDAAGDENKEDDEI</sequence>
<proteinExistence type="predicted"/>
<feature type="compositionally biased region" description="Acidic residues" evidence="1">
    <location>
        <begin position="762"/>
        <end position="772"/>
    </location>
</feature>
<feature type="region of interest" description="Disordered" evidence="1">
    <location>
        <begin position="564"/>
        <end position="593"/>
    </location>
</feature>
<dbReference type="EMBL" id="SKBQ01000002">
    <property type="protein sequence ID" value="TPX14123.1"/>
    <property type="molecule type" value="Genomic_DNA"/>
</dbReference>
<organism evidence="3 4">
    <name type="scientific">Thyridium curvatum</name>
    <dbReference type="NCBI Taxonomy" id="1093900"/>
    <lineage>
        <taxon>Eukaryota</taxon>
        <taxon>Fungi</taxon>
        <taxon>Dikarya</taxon>
        <taxon>Ascomycota</taxon>
        <taxon>Pezizomycotina</taxon>
        <taxon>Sordariomycetes</taxon>
        <taxon>Sordariomycetidae</taxon>
        <taxon>Thyridiales</taxon>
        <taxon>Thyridiaceae</taxon>
        <taxon>Thyridium</taxon>
    </lineage>
</organism>
<reference evidence="3 4" key="1">
    <citation type="submission" date="2019-06" db="EMBL/GenBank/DDBJ databases">
        <title>Draft genome sequence of the filamentous fungus Phialemoniopsis curvata isolated from diesel fuel.</title>
        <authorList>
            <person name="Varaljay V.A."/>
            <person name="Lyon W.J."/>
            <person name="Crouch A.L."/>
            <person name="Drake C.E."/>
            <person name="Hollomon J.M."/>
            <person name="Nadeau L.J."/>
            <person name="Nunn H.S."/>
            <person name="Stevenson B.S."/>
            <person name="Bojanowski C.L."/>
            <person name="Crookes-Goodson W.J."/>
        </authorList>
    </citation>
    <scope>NUCLEOTIDE SEQUENCE [LARGE SCALE GENOMIC DNA]</scope>
    <source>
        <strain evidence="3 4">D216</strain>
    </source>
</reference>
<accession>A0A507B2N1</accession>
<feature type="region of interest" description="Disordered" evidence="1">
    <location>
        <begin position="165"/>
        <end position="195"/>
    </location>
</feature>
<dbReference type="AlphaFoldDB" id="A0A507B2N1"/>
<dbReference type="InParanoid" id="A0A507B2N1"/>
<evidence type="ECO:0000313" key="4">
    <source>
        <dbReference type="Proteomes" id="UP000319257"/>
    </source>
</evidence>
<keyword evidence="2" id="KW-0472">Membrane</keyword>
<feature type="compositionally biased region" description="Low complexity" evidence="1">
    <location>
        <begin position="719"/>
        <end position="731"/>
    </location>
</feature>
<evidence type="ECO:0000256" key="1">
    <source>
        <dbReference type="SAM" id="MobiDB-lite"/>
    </source>
</evidence>
<keyword evidence="2" id="KW-0812">Transmembrane</keyword>
<feature type="transmembrane region" description="Helical" evidence="2">
    <location>
        <begin position="117"/>
        <end position="135"/>
    </location>
</feature>
<feature type="compositionally biased region" description="Basic residues" evidence="1">
    <location>
        <begin position="732"/>
        <end position="743"/>
    </location>
</feature>
<gene>
    <name evidence="3" type="ORF">E0L32_000517</name>
</gene>
<feature type="compositionally biased region" description="Polar residues" evidence="1">
    <location>
        <begin position="747"/>
        <end position="757"/>
    </location>
</feature>
<feature type="region of interest" description="Disordered" evidence="1">
    <location>
        <begin position="633"/>
        <end position="772"/>
    </location>
</feature>
<name>A0A507B2N1_9PEZI</name>
<comment type="caution">
    <text evidence="3">The sequence shown here is derived from an EMBL/GenBank/DDBJ whole genome shotgun (WGS) entry which is preliminary data.</text>
</comment>
<dbReference type="Proteomes" id="UP000319257">
    <property type="component" value="Unassembled WGS sequence"/>
</dbReference>
<keyword evidence="4" id="KW-1185">Reference proteome</keyword>
<dbReference type="RefSeq" id="XP_030995834.1">
    <property type="nucleotide sequence ID" value="XM_031139669.1"/>
</dbReference>
<dbReference type="GeneID" id="41967964"/>
<evidence type="ECO:0000313" key="3">
    <source>
        <dbReference type="EMBL" id="TPX14123.1"/>
    </source>
</evidence>
<keyword evidence="2" id="KW-1133">Transmembrane helix</keyword>
<feature type="compositionally biased region" description="Acidic residues" evidence="1">
    <location>
        <begin position="633"/>
        <end position="670"/>
    </location>
</feature>
<protein>
    <submittedName>
        <fullName evidence="3">Uncharacterized protein</fullName>
    </submittedName>
</protein>